<comment type="caution">
    <text evidence="1">The sequence shown here is derived from an EMBL/GenBank/DDBJ whole genome shotgun (WGS) entry which is preliminary data.</text>
</comment>
<name>A0ABP1RCY7_9HEXA</name>
<accession>A0ABP1RCY7</accession>
<gene>
    <name evidence="1" type="ORF">ODALV1_LOCUS19173</name>
</gene>
<reference evidence="1 2" key="1">
    <citation type="submission" date="2024-08" db="EMBL/GenBank/DDBJ databases">
        <authorList>
            <person name="Cucini C."/>
            <person name="Frati F."/>
        </authorList>
    </citation>
    <scope>NUCLEOTIDE SEQUENCE [LARGE SCALE GENOMIC DNA]</scope>
</reference>
<evidence type="ECO:0000313" key="1">
    <source>
        <dbReference type="EMBL" id="CAL8120999.1"/>
    </source>
</evidence>
<evidence type="ECO:0000313" key="2">
    <source>
        <dbReference type="Proteomes" id="UP001642540"/>
    </source>
</evidence>
<protein>
    <submittedName>
        <fullName evidence="1">Uncharacterized protein</fullName>
    </submittedName>
</protein>
<sequence length="292" mass="34229">MELSICFLCLKRFKRENDENSDFRKFNLFCKFAKDYLGLKEFKGFKFKGFRENIEKNQEEENKNAFCEKCEIVVESVCQLYLEQLGIQLRLSWKLAEMQKLLENSKDLVSEELETVLITSLGNDFRAVKELRNLLEMKCMEKGKENVEVAPKSFVEASFGQLEYWVAIKREEEDDDGYEEADELEIGLPTITSDIEVKLEDEAETDQESIDVKEEFTANFEDEETRFDCNNNNEYYCASVEKDSQGDCSDWDIKEQDRNVHLEEEGYSVKVVEVEETIDKGNSTVRKVYFEL</sequence>
<proteinExistence type="predicted"/>
<dbReference type="EMBL" id="CAXLJM020000065">
    <property type="protein sequence ID" value="CAL8120999.1"/>
    <property type="molecule type" value="Genomic_DNA"/>
</dbReference>
<dbReference type="Proteomes" id="UP001642540">
    <property type="component" value="Unassembled WGS sequence"/>
</dbReference>
<organism evidence="1 2">
    <name type="scientific">Orchesella dallaii</name>
    <dbReference type="NCBI Taxonomy" id="48710"/>
    <lineage>
        <taxon>Eukaryota</taxon>
        <taxon>Metazoa</taxon>
        <taxon>Ecdysozoa</taxon>
        <taxon>Arthropoda</taxon>
        <taxon>Hexapoda</taxon>
        <taxon>Collembola</taxon>
        <taxon>Entomobryomorpha</taxon>
        <taxon>Entomobryoidea</taxon>
        <taxon>Orchesellidae</taxon>
        <taxon>Orchesellinae</taxon>
        <taxon>Orchesella</taxon>
    </lineage>
</organism>
<keyword evidence="2" id="KW-1185">Reference proteome</keyword>